<evidence type="ECO:0000256" key="1">
    <source>
        <dbReference type="ARBA" id="ARBA00004141"/>
    </source>
</evidence>
<feature type="region of interest" description="Disordered" evidence="5">
    <location>
        <begin position="31"/>
        <end position="50"/>
    </location>
</feature>
<dbReference type="Gene3D" id="1.20.1250.20">
    <property type="entry name" value="MFS general substrate transporter like domains"/>
    <property type="match status" value="2"/>
</dbReference>
<feature type="transmembrane region" description="Helical" evidence="6">
    <location>
        <begin position="167"/>
        <end position="185"/>
    </location>
</feature>
<dbReference type="OrthoDB" id="2130629at2759"/>
<feature type="transmembrane region" description="Helical" evidence="6">
    <location>
        <begin position="197"/>
        <end position="222"/>
    </location>
</feature>
<dbReference type="EMBL" id="NCSJ02000035">
    <property type="protein sequence ID" value="RFU33472.1"/>
    <property type="molecule type" value="Genomic_DNA"/>
</dbReference>
<dbReference type="OMA" id="WSDFIGR"/>
<dbReference type="GO" id="GO:0016020">
    <property type="term" value="C:membrane"/>
    <property type="evidence" value="ECO:0007669"/>
    <property type="project" value="UniProtKB-SubCell"/>
</dbReference>
<dbReference type="GO" id="GO:0022857">
    <property type="term" value="F:transmembrane transporter activity"/>
    <property type="evidence" value="ECO:0007669"/>
    <property type="project" value="InterPro"/>
</dbReference>
<sequence length="551" mass="59148">MSASSGKESNLGLSKDGTAIELLEPVYQPEPVQRKTSRTTWPDEEGRDAAITTPPLEQEHTIPPISKYRAALLISTVALVTTLNSMLGGLLIVSLPTLAHDIHLKDSLLLWPASVNSLACGCTLLLSGSVADVVGGKKVYLTGVFLLSITTVACGVCTSGIQLILFRAAQGVALALAFPSMVILITRSIPTGTYRNLAFACLGAGQPFGFSIGLVLGGVFVQTIGWRYGYYIAAVITFVVFIISIYAVPPDPNLGSQSWSTLRQRLRTEIDWVGCTLLSTSLGLFSYVLSVLSSGASHFVSPVSLTLFSVAVALLPLFGFWVTRQERLGRVAIMPPSLWRNTVFTSLCVTIFVVWGIFNAIQFFLTLFFQDIQDLDPIQTSIRFLPMVVTGAATNFLTGWLVKRVRADALVLGSALLQAISPLLLAVVKPSWSYWSCAFIATACAPICADVLFTVANLVITQIYPHKTHGLAGGVFNTISNIGNSVGLAVTSVIASSVTLAAKGRRWETEKDKLLDGYRATFWTCFAANILVLGVVGFGLRKIGKVGIKTD</sequence>
<dbReference type="Pfam" id="PF07690">
    <property type="entry name" value="MFS_1"/>
    <property type="match status" value="1"/>
</dbReference>
<dbReference type="InterPro" id="IPR020846">
    <property type="entry name" value="MFS_dom"/>
</dbReference>
<evidence type="ECO:0000256" key="5">
    <source>
        <dbReference type="SAM" id="MobiDB-lite"/>
    </source>
</evidence>
<feature type="domain" description="Major facilitator superfamily (MFS) profile" evidence="7">
    <location>
        <begin position="73"/>
        <end position="544"/>
    </location>
</feature>
<keyword evidence="3 6" id="KW-1133">Transmembrane helix</keyword>
<dbReference type="SUPFAM" id="SSF103473">
    <property type="entry name" value="MFS general substrate transporter"/>
    <property type="match status" value="1"/>
</dbReference>
<feature type="transmembrane region" description="Helical" evidence="6">
    <location>
        <begin position="108"/>
        <end position="127"/>
    </location>
</feature>
<comment type="caution">
    <text evidence="8">The sequence shown here is derived from an EMBL/GenBank/DDBJ whole genome shotgun (WGS) entry which is preliminary data.</text>
</comment>
<evidence type="ECO:0000256" key="4">
    <source>
        <dbReference type="ARBA" id="ARBA00023136"/>
    </source>
</evidence>
<dbReference type="InterPro" id="IPR011701">
    <property type="entry name" value="MFS"/>
</dbReference>
<evidence type="ECO:0000313" key="8">
    <source>
        <dbReference type="EMBL" id="RFU33472.1"/>
    </source>
</evidence>
<accession>A0A3E2HJX0</accession>
<feature type="transmembrane region" description="Helical" evidence="6">
    <location>
        <begin position="228"/>
        <end position="249"/>
    </location>
</feature>
<evidence type="ECO:0000256" key="6">
    <source>
        <dbReference type="SAM" id="Phobius"/>
    </source>
</evidence>
<feature type="transmembrane region" description="Helical" evidence="6">
    <location>
        <begin position="433"/>
        <end position="460"/>
    </location>
</feature>
<feature type="non-terminal residue" evidence="8">
    <location>
        <position position="551"/>
    </location>
</feature>
<evidence type="ECO:0000313" key="9">
    <source>
        <dbReference type="Proteomes" id="UP000258309"/>
    </source>
</evidence>
<feature type="non-terminal residue" evidence="8">
    <location>
        <position position="1"/>
    </location>
</feature>
<proteinExistence type="predicted"/>
<feature type="transmembrane region" description="Helical" evidence="6">
    <location>
        <begin position="139"/>
        <end position="161"/>
    </location>
</feature>
<keyword evidence="4 6" id="KW-0472">Membrane</keyword>
<feature type="transmembrane region" description="Helical" evidence="6">
    <location>
        <begin position="409"/>
        <end position="427"/>
    </location>
</feature>
<comment type="subcellular location">
    <subcellularLocation>
        <location evidence="1">Membrane</location>
        <topology evidence="1">Multi-pass membrane protein</topology>
    </subcellularLocation>
</comment>
<feature type="transmembrane region" description="Helical" evidence="6">
    <location>
        <begin position="520"/>
        <end position="540"/>
    </location>
</feature>
<reference evidence="8 9" key="1">
    <citation type="submission" date="2018-05" db="EMBL/GenBank/DDBJ databases">
        <title>Draft genome sequence of Scytalidium lignicola DSM 105466, a ubiquitous saprotrophic fungus.</title>
        <authorList>
            <person name="Buettner E."/>
            <person name="Gebauer A.M."/>
            <person name="Hofrichter M."/>
            <person name="Liers C."/>
            <person name="Kellner H."/>
        </authorList>
    </citation>
    <scope>NUCLEOTIDE SEQUENCE [LARGE SCALE GENOMIC DNA]</scope>
    <source>
        <strain evidence="8 9">DSM 105466</strain>
    </source>
</reference>
<keyword evidence="9" id="KW-1185">Reference proteome</keyword>
<dbReference type="InterPro" id="IPR036259">
    <property type="entry name" value="MFS_trans_sf"/>
</dbReference>
<evidence type="ECO:0000256" key="2">
    <source>
        <dbReference type="ARBA" id="ARBA00022692"/>
    </source>
</evidence>
<feature type="transmembrane region" description="Helical" evidence="6">
    <location>
        <begin position="481"/>
        <end position="500"/>
    </location>
</feature>
<organism evidence="8 9">
    <name type="scientific">Scytalidium lignicola</name>
    <name type="common">Hyphomycete</name>
    <dbReference type="NCBI Taxonomy" id="5539"/>
    <lineage>
        <taxon>Eukaryota</taxon>
        <taxon>Fungi</taxon>
        <taxon>Dikarya</taxon>
        <taxon>Ascomycota</taxon>
        <taxon>Pezizomycotina</taxon>
        <taxon>Leotiomycetes</taxon>
        <taxon>Leotiomycetes incertae sedis</taxon>
        <taxon>Scytalidium</taxon>
    </lineage>
</organism>
<dbReference type="PANTHER" id="PTHR42718">
    <property type="entry name" value="MAJOR FACILITATOR SUPERFAMILY MULTIDRUG TRANSPORTER MFSC"/>
    <property type="match status" value="1"/>
</dbReference>
<gene>
    <name evidence="8" type="ORF">B7463_g2886</name>
</gene>
<dbReference type="Proteomes" id="UP000258309">
    <property type="component" value="Unassembled WGS sequence"/>
</dbReference>
<feature type="transmembrane region" description="Helical" evidence="6">
    <location>
        <begin position="381"/>
        <end position="402"/>
    </location>
</feature>
<protein>
    <recommendedName>
        <fullName evidence="7">Major facilitator superfamily (MFS) profile domain-containing protein</fullName>
    </recommendedName>
</protein>
<feature type="transmembrane region" description="Helical" evidence="6">
    <location>
        <begin position="299"/>
        <end position="322"/>
    </location>
</feature>
<dbReference type="PROSITE" id="PS50850">
    <property type="entry name" value="MFS"/>
    <property type="match status" value="1"/>
</dbReference>
<feature type="transmembrane region" description="Helical" evidence="6">
    <location>
        <begin position="70"/>
        <end position="96"/>
    </location>
</feature>
<dbReference type="PANTHER" id="PTHR42718:SF10">
    <property type="entry name" value="TRANSPORTER, PUTATIVE (AFU_ORTHOLOGUE AFUA_8G06760)-RELATED"/>
    <property type="match status" value="1"/>
</dbReference>
<keyword evidence="2 6" id="KW-0812">Transmembrane</keyword>
<feature type="transmembrane region" description="Helical" evidence="6">
    <location>
        <begin position="343"/>
        <end position="369"/>
    </location>
</feature>
<evidence type="ECO:0000259" key="7">
    <source>
        <dbReference type="PROSITE" id="PS50850"/>
    </source>
</evidence>
<evidence type="ECO:0000256" key="3">
    <source>
        <dbReference type="ARBA" id="ARBA00022989"/>
    </source>
</evidence>
<dbReference type="AlphaFoldDB" id="A0A3E2HJX0"/>
<feature type="transmembrane region" description="Helical" evidence="6">
    <location>
        <begin position="270"/>
        <end position="293"/>
    </location>
</feature>
<name>A0A3E2HJX0_SCYLI</name>